<dbReference type="SUPFAM" id="SSF48403">
    <property type="entry name" value="Ankyrin repeat"/>
    <property type="match status" value="2"/>
</dbReference>
<dbReference type="VEuPathDB" id="TrichDB:TVAGG3_0393460"/>
<dbReference type="eggNOG" id="KOG4177">
    <property type="taxonomic scope" value="Eukaryota"/>
</dbReference>
<keyword evidence="1" id="KW-0040">ANK repeat</keyword>
<accession>A2D8E3</accession>
<reference evidence="4" key="1">
    <citation type="submission" date="2006-10" db="EMBL/GenBank/DDBJ databases">
        <authorList>
            <person name="Amadeo P."/>
            <person name="Zhao Q."/>
            <person name="Wortman J."/>
            <person name="Fraser-Liggett C."/>
            <person name="Carlton J."/>
        </authorList>
    </citation>
    <scope>NUCLEOTIDE SEQUENCE</scope>
    <source>
        <strain evidence="4">G3</strain>
    </source>
</reference>
<evidence type="ECO:0000259" key="3">
    <source>
        <dbReference type="Pfam" id="PF11929"/>
    </source>
</evidence>
<dbReference type="PANTHER" id="PTHR24182:SF13">
    <property type="entry name" value="LD18443P"/>
    <property type="match status" value="1"/>
</dbReference>
<dbReference type="PANTHER" id="PTHR24182">
    <property type="entry name" value="ANKYRIN REPEAT AND SOCS BOX CONTAINING 4"/>
    <property type="match status" value="1"/>
</dbReference>
<dbReference type="Gene3D" id="1.25.40.20">
    <property type="entry name" value="Ankyrin repeat-containing domain"/>
    <property type="match status" value="3"/>
</dbReference>
<protein>
    <recommendedName>
        <fullName evidence="3">DUF3447 domain-containing protein</fullName>
    </recommendedName>
</protein>
<keyword evidence="5" id="KW-1185">Reference proteome</keyword>
<dbReference type="Pfam" id="PF12796">
    <property type="entry name" value="Ank_2"/>
    <property type="match status" value="2"/>
</dbReference>
<dbReference type="Proteomes" id="UP000001542">
    <property type="component" value="Unassembled WGS sequence"/>
</dbReference>
<feature type="repeat" description="ANK" evidence="1">
    <location>
        <begin position="269"/>
        <end position="297"/>
    </location>
</feature>
<dbReference type="AlphaFoldDB" id="A2D8E3"/>
<feature type="transmembrane region" description="Helical" evidence="2">
    <location>
        <begin position="548"/>
        <end position="569"/>
    </location>
</feature>
<proteinExistence type="predicted"/>
<organism evidence="4 5">
    <name type="scientific">Trichomonas vaginalis (strain ATCC PRA-98 / G3)</name>
    <dbReference type="NCBI Taxonomy" id="412133"/>
    <lineage>
        <taxon>Eukaryota</taxon>
        <taxon>Metamonada</taxon>
        <taxon>Parabasalia</taxon>
        <taxon>Trichomonadida</taxon>
        <taxon>Trichomonadidae</taxon>
        <taxon>Trichomonas</taxon>
    </lineage>
</organism>
<dbReference type="KEGG" id="tva:5468734"/>
<dbReference type="InParanoid" id="A2D8E3"/>
<evidence type="ECO:0000313" key="4">
    <source>
        <dbReference type="EMBL" id="EAY23192.1"/>
    </source>
</evidence>
<name>A2D8E3_TRIV3</name>
<evidence type="ECO:0000256" key="2">
    <source>
        <dbReference type="SAM" id="Phobius"/>
    </source>
</evidence>
<feature type="repeat" description="ANK" evidence="1">
    <location>
        <begin position="302"/>
        <end position="334"/>
    </location>
</feature>
<dbReference type="SMR" id="A2D8E3"/>
<dbReference type="EMBL" id="DS113179">
    <property type="protein sequence ID" value="EAY23192.1"/>
    <property type="molecule type" value="Genomic_DNA"/>
</dbReference>
<feature type="repeat" description="ANK" evidence="1">
    <location>
        <begin position="432"/>
        <end position="464"/>
    </location>
</feature>
<feature type="domain" description="DUF3447" evidence="3">
    <location>
        <begin position="157"/>
        <end position="231"/>
    </location>
</feature>
<dbReference type="InterPro" id="IPR002110">
    <property type="entry name" value="Ankyrin_rpt"/>
</dbReference>
<keyword evidence="2" id="KW-1133">Transmembrane helix</keyword>
<dbReference type="VEuPathDB" id="TrichDB:TVAG_184980"/>
<keyword evidence="2" id="KW-0812">Transmembrane</keyword>
<dbReference type="PROSITE" id="PS50088">
    <property type="entry name" value="ANK_REPEAT"/>
    <property type="match status" value="4"/>
</dbReference>
<dbReference type="STRING" id="5722.A2D8E3"/>
<dbReference type="InterPro" id="IPR036770">
    <property type="entry name" value="Ankyrin_rpt-contain_sf"/>
</dbReference>
<dbReference type="PROSITE" id="PS50297">
    <property type="entry name" value="ANK_REP_REGION"/>
    <property type="match status" value="3"/>
</dbReference>
<evidence type="ECO:0000313" key="5">
    <source>
        <dbReference type="Proteomes" id="UP000001542"/>
    </source>
</evidence>
<dbReference type="RefSeq" id="XP_001584178.1">
    <property type="nucleotide sequence ID" value="XM_001584128.1"/>
</dbReference>
<gene>
    <name evidence="4" type="ORF">TVAG_184980</name>
</gene>
<dbReference type="Pfam" id="PF11929">
    <property type="entry name" value="DUF3447"/>
    <property type="match status" value="1"/>
</dbReference>
<sequence length="600" mass="69257">MEDNQAYKHYEILMDKYKGYIETVDAIYRLDSDKINSTAELYKEIKDNLIDAGYFTAQKMMDTLNSIGQDRLRYHHAYVDLMNRIYQEYHCDINPDNLTLSNYDTSITNTYLDAILKDDEESLSEFLKHESLNLSDLLKTCCFHGAFNCFNLLRTEFKVEITKECLDASFRGDNQYIINECLKEQKPDSLTYNAAIASHNTENILKLIDEFNTSLYIGSNNFHNLHSFLIYLNRTNDFNTCFVFSPYYRIPSLCEYLHLNGVDINSKWSNYTALHLAVYAEETSIVKYLILNGIKIDESCPDFGTPLFIALALNLTDIVELLVSNGANIKDEINKIPSLLYGIKYNNEKVVDILISHGADPNEKIDGKILLEYIFSLNLKDMAQLFISRGAYVNKTDIYGNNLIIYTLQHGYKDLIELLISKGANVNAKNINGNTPLHIAAFLSNTEYAEILISHGAEINSLNKYGQTPLDIAVMRSNIGHWGFLKLYQKILNFLQKNKQHSLDTMTGKNKMESLLRFHGGKINFNRKLNCFFIYNDSINKYLYPKLLFIKVIQCLLEFVLSYLILSYLNIQSIHIYVLLHEILSLFSYSFIIEFIIDLF</sequence>
<feature type="transmembrane region" description="Helical" evidence="2">
    <location>
        <begin position="576"/>
        <end position="597"/>
    </location>
</feature>
<dbReference type="OrthoDB" id="2130750at2759"/>
<dbReference type="SMART" id="SM00248">
    <property type="entry name" value="ANK"/>
    <property type="match status" value="7"/>
</dbReference>
<reference evidence="4" key="2">
    <citation type="journal article" date="2007" name="Science">
        <title>Draft genome sequence of the sexually transmitted pathogen Trichomonas vaginalis.</title>
        <authorList>
            <person name="Carlton J.M."/>
            <person name="Hirt R.P."/>
            <person name="Silva J.C."/>
            <person name="Delcher A.L."/>
            <person name="Schatz M."/>
            <person name="Zhao Q."/>
            <person name="Wortman J.R."/>
            <person name="Bidwell S.L."/>
            <person name="Alsmark U.C.M."/>
            <person name="Besteiro S."/>
            <person name="Sicheritz-Ponten T."/>
            <person name="Noel C.J."/>
            <person name="Dacks J.B."/>
            <person name="Foster P.G."/>
            <person name="Simillion C."/>
            <person name="Van de Peer Y."/>
            <person name="Miranda-Saavedra D."/>
            <person name="Barton G.J."/>
            <person name="Westrop G.D."/>
            <person name="Mueller S."/>
            <person name="Dessi D."/>
            <person name="Fiori P.L."/>
            <person name="Ren Q."/>
            <person name="Paulsen I."/>
            <person name="Zhang H."/>
            <person name="Bastida-Corcuera F.D."/>
            <person name="Simoes-Barbosa A."/>
            <person name="Brown M.T."/>
            <person name="Hayes R.D."/>
            <person name="Mukherjee M."/>
            <person name="Okumura C.Y."/>
            <person name="Schneider R."/>
            <person name="Smith A.J."/>
            <person name="Vanacova S."/>
            <person name="Villalvazo M."/>
            <person name="Haas B.J."/>
            <person name="Pertea M."/>
            <person name="Feldblyum T.V."/>
            <person name="Utterback T.R."/>
            <person name="Shu C.L."/>
            <person name="Osoegawa K."/>
            <person name="de Jong P.J."/>
            <person name="Hrdy I."/>
            <person name="Horvathova L."/>
            <person name="Zubacova Z."/>
            <person name="Dolezal P."/>
            <person name="Malik S.B."/>
            <person name="Logsdon J.M. Jr."/>
            <person name="Henze K."/>
            <person name="Gupta A."/>
            <person name="Wang C.C."/>
            <person name="Dunne R.L."/>
            <person name="Upcroft J.A."/>
            <person name="Upcroft P."/>
            <person name="White O."/>
            <person name="Salzberg S.L."/>
            <person name="Tang P."/>
            <person name="Chiu C.-H."/>
            <person name="Lee Y.-S."/>
            <person name="Embley T.M."/>
            <person name="Coombs G.H."/>
            <person name="Mottram J.C."/>
            <person name="Tachezy J."/>
            <person name="Fraser-Liggett C.M."/>
            <person name="Johnson P.J."/>
        </authorList>
    </citation>
    <scope>NUCLEOTIDE SEQUENCE [LARGE SCALE GENOMIC DNA]</scope>
    <source>
        <strain evidence="4">G3</strain>
    </source>
</reference>
<keyword evidence="2" id="KW-0472">Membrane</keyword>
<dbReference type="InterPro" id="IPR020683">
    <property type="entry name" value="DUF3447"/>
</dbReference>
<evidence type="ECO:0000256" key="1">
    <source>
        <dbReference type="PROSITE-ProRule" id="PRU00023"/>
    </source>
</evidence>
<feature type="repeat" description="ANK" evidence="1">
    <location>
        <begin position="399"/>
        <end position="431"/>
    </location>
</feature>